<proteinExistence type="predicted"/>
<dbReference type="KEGG" id="ceu:A7L45_13830"/>
<gene>
    <name evidence="4" type="ORF">A7L45_13830</name>
</gene>
<evidence type="ECO:0000256" key="1">
    <source>
        <dbReference type="SAM" id="MobiDB-lite"/>
    </source>
</evidence>
<keyword evidence="2" id="KW-0472">Membrane</keyword>
<sequence length="191" mass="21279">MRKHKKIIIGLVLCIMMALPSQLVIARGSSSSHSSSGGFHSSSSFHSSSNSSHVSSTPKSSSSSSGFKSSSSSKTSTPKSSSYKSSVPHNSTSSTTYKMYNTYRTTHINTNYVHPTYHTYFTPAYYSFSSSNNFWSHYWMYQAISQHSMYPNNIVTTGQSSTYSRGRDVATVIILIIIGYAIYKFVRKKKY</sequence>
<feature type="chain" id="PRO_5039341933" evidence="3">
    <location>
        <begin position="27"/>
        <end position="191"/>
    </location>
</feature>
<evidence type="ECO:0000256" key="3">
    <source>
        <dbReference type="SAM" id="SignalP"/>
    </source>
</evidence>
<reference evidence="5" key="1">
    <citation type="journal article" date="2016" name="Front. Microbiol.">
        <title>Complete Genome Sequence of Clostridium estertheticum DSM 8809, a Microbe Identified in Spoiled Vacuum Packed Beef.</title>
        <authorList>
            <person name="Yu Z."/>
            <person name="Gunn L."/>
            <person name="Brennan E."/>
            <person name="Reid R."/>
            <person name="Wall P.G."/>
            <person name="Gaora O.P."/>
            <person name="Hurley D."/>
            <person name="Bolton D."/>
            <person name="Fanning S."/>
        </authorList>
    </citation>
    <scope>NUCLEOTIDE SEQUENCE [LARGE SCALE GENOMIC DNA]</scope>
    <source>
        <strain evidence="5">DSM 8809</strain>
    </source>
</reference>
<dbReference type="AlphaFoldDB" id="A0A1J0GI59"/>
<evidence type="ECO:0000313" key="4">
    <source>
        <dbReference type="EMBL" id="APC41076.1"/>
    </source>
</evidence>
<dbReference type="EMBL" id="CP015756">
    <property type="protein sequence ID" value="APC41076.1"/>
    <property type="molecule type" value="Genomic_DNA"/>
</dbReference>
<evidence type="ECO:0000313" key="5">
    <source>
        <dbReference type="Proteomes" id="UP000182569"/>
    </source>
</evidence>
<protein>
    <submittedName>
        <fullName evidence="4">Uncharacterized protein</fullName>
    </submittedName>
</protein>
<evidence type="ECO:0000256" key="2">
    <source>
        <dbReference type="SAM" id="Phobius"/>
    </source>
</evidence>
<dbReference type="RefSeq" id="WP_071613370.1">
    <property type="nucleotide sequence ID" value="NZ_CP015756.1"/>
</dbReference>
<name>A0A1J0GI59_9CLOT</name>
<feature type="transmembrane region" description="Helical" evidence="2">
    <location>
        <begin position="169"/>
        <end position="186"/>
    </location>
</feature>
<keyword evidence="2" id="KW-1133">Transmembrane helix</keyword>
<feature type="signal peptide" evidence="3">
    <location>
        <begin position="1"/>
        <end position="26"/>
    </location>
</feature>
<feature type="region of interest" description="Disordered" evidence="1">
    <location>
        <begin position="47"/>
        <end position="91"/>
    </location>
</feature>
<keyword evidence="5" id="KW-1185">Reference proteome</keyword>
<accession>A0A1J0GI59</accession>
<keyword evidence="3" id="KW-0732">Signal</keyword>
<organism evidence="4 5">
    <name type="scientific">Clostridium estertheticum subsp. estertheticum</name>
    <dbReference type="NCBI Taxonomy" id="1552"/>
    <lineage>
        <taxon>Bacteria</taxon>
        <taxon>Bacillati</taxon>
        <taxon>Bacillota</taxon>
        <taxon>Clostridia</taxon>
        <taxon>Eubacteriales</taxon>
        <taxon>Clostridiaceae</taxon>
        <taxon>Clostridium</taxon>
    </lineage>
</organism>
<dbReference type="Proteomes" id="UP000182569">
    <property type="component" value="Chromosome"/>
</dbReference>
<keyword evidence="2" id="KW-0812">Transmembrane</keyword>